<accession>A0A9W8TT73</accession>
<dbReference type="EMBL" id="JANVFU010000021">
    <property type="protein sequence ID" value="KAJ3738981.1"/>
    <property type="molecule type" value="Genomic_DNA"/>
</dbReference>
<keyword evidence="2" id="KW-1185">Reference proteome</keyword>
<evidence type="ECO:0000313" key="1">
    <source>
        <dbReference type="EMBL" id="KAJ3738981.1"/>
    </source>
</evidence>
<organism evidence="1 2">
    <name type="scientific">Lentinula detonsa</name>
    <dbReference type="NCBI Taxonomy" id="2804962"/>
    <lineage>
        <taxon>Eukaryota</taxon>
        <taxon>Fungi</taxon>
        <taxon>Dikarya</taxon>
        <taxon>Basidiomycota</taxon>
        <taxon>Agaricomycotina</taxon>
        <taxon>Agaricomycetes</taxon>
        <taxon>Agaricomycetidae</taxon>
        <taxon>Agaricales</taxon>
        <taxon>Marasmiineae</taxon>
        <taxon>Omphalotaceae</taxon>
        <taxon>Lentinula</taxon>
    </lineage>
</organism>
<evidence type="ECO:0000313" key="2">
    <source>
        <dbReference type="Proteomes" id="UP001142393"/>
    </source>
</evidence>
<comment type="caution">
    <text evidence="1">The sequence shown here is derived from an EMBL/GenBank/DDBJ whole genome shotgun (WGS) entry which is preliminary data.</text>
</comment>
<proteinExistence type="predicted"/>
<protein>
    <submittedName>
        <fullName evidence="1">Uncharacterized protein</fullName>
    </submittedName>
</protein>
<sequence>MILTIGNTKYLTAENILAVSAFIDIDSVCCLIFVENNAPLHDHDQVIARKDMPYGPIGDTKEDYDNGRKLLEGGNAGNNLQSDAHLQDVFDILFYLSCIQDRKHKAKLFLPLQKFVHVRAFRKLGFRVYLFSTYWGKSPFDILHENQSTIARDPALTQTFNLALNPDVRDLVEHAIGSIQLVAGSTRRYICEFLWQKLCTILLQKNTKDEWKVQMQKPEAEAVNKLVSAIRTLYELRKVLQHLFSLTFLVPFIQSEERTAQAARGKHMDSDLLHSPFRSKTMSTYCFPLSPNAIKDVKHEPHLDESDPAETLWQSDYTELEELYEEINDLEALPQLVMRSLATVWAWYLSAASLFAERKVKIFDKKVELTRVQYKPFQAFCYDTTDLCARVLPGLFPNVTWTEETTSELVQRTWGAKVHAEAALMGLALNKTLVCSHELYTPMFASSEIPVGIGKKCCRLCWLLKEHINSNVPNMTLILPGTHGIFYPWIPPAGISEEILKNLRNLLIEVIRDVINKDLLASHSQESSDVDSESESVNTSMNEASNLLEALSDWLIHAT</sequence>
<dbReference type="Proteomes" id="UP001142393">
    <property type="component" value="Unassembled WGS sequence"/>
</dbReference>
<gene>
    <name evidence="1" type="ORF">DFH05DRAFT_1516125</name>
</gene>
<dbReference type="AlphaFoldDB" id="A0A9W8TT73"/>
<reference evidence="1 2" key="1">
    <citation type="journal article" date="2023" name="Proc. Natl. Acad. Sci. U.S.A.">
        <title>A global phylogenomic analysis of the shiitake genus Lentinula.</title>
        <authorList>
            <person name="Sierra-Patev S."/>
            <person name="Min B."/>
            <person name="Naranjo-Ortiz M."/>
            <person name="Looney B."/>
            <person name="Konkel Z."/>
            <person name="Slot J.C."/>
            <person name="Sakamoto Y."/>
            <person name="Steenwyk J.L."/>
            <person name="Rokas A."/>
            <person name="Carro J."/>
            <person name="Camarero S."/>
            <person name="Ferreira P."/>
            <person name="Molpeceres G."/>
            <person name="Ruiz-Duenas F.J."/>
            <person name="Serrano A."/>
            <person name="Henrissat B."/>
            <person name="Drula E."/>
            <person name="Hughes K.W."/>
            <person name="Mata J.L."/>
            <person name="Ishikawa N.K."/>
            <person name="Vargas-Isla R."/>
            <person name="Ushijima S."/>
            <person name="Smith C.A."/>
            <person name="Donoghue J."/>
            <person name="Ahrendt S."/>
            <person name="Andreopoulos W."/>
            <person name="He G."/>
            <person name="LaButti K."/>
            <person name="Lipzen A."/>
            <person name="Ng V."/>
            <person name="Riley R."/>
            <person name="Sandor L."/>
            <person name="Barry K."/>
            <person name="Martinez A.T."/>
            <person name="Xiao Y."/>
            <person name="Gibbons J.G."/>
            <person name="Terashima K."/>
            <person name="Grigoriev I.V."/>
            <person name="Hibbett D."/>
        </authorList>
    </citation>
    <scope>NUCLEOTIDE SEQUENCE [LARGE SCALE GENOMIC DNA]</scope>
    <source>
        <strain evidence="1 2">TFB7810</strain>
    </source>
</reference>
<name>A0A9W8TT73_9AGAR</name>